<gene>
    <name evidence="2" type="ORF">Aeh1ORF187c</name>
</gene>
<dbReference type="RefSeq" id="NP_944076.1">
    <property type="nucleotide sequence ID" value="NC_005260.1"/>
</dbReference>
<dbReference type="OrthoDB" id="9225at10239"/>
<feature type="region of interest" description="Disordered" evidence="1">
    <location>
        <begin position="382"/>
        <end position="439"/>
    </location>
</feature>
<feature type="compositionally biased region" description="Basic and acidic residues" evidence="1">
    <location>
        <begin position="554"/>
        <end position="570"/>
    </location>
</feature>
<protein>
    <submittedName>
        <fullName evidence="2">Uncharacterized protein</fullName>
    </submittedName>
</protein>
<dbReference type="EMBL" id="AY266303">
    <property type="protein sequence ID" value="AAQ17853.1"/>
    <property type="molecule type" value="Genomic_DNA"/>
</dbReference>
<keyword evidence="3" id="KW-1185">Reference proteome</keyword>
<evidence type="ECO:0000313" key="2">
    <source>
        <dbReference type="EMBL" id="AAQ17853.1"/>
    </source>
</evidence>
<dbReference type="KEGG" id="vg:2657970"/>
<feature type="compositionally biased region" description="Basic and acidic residues" evidence="1">
    <location>
        <begin position="384"/>
        <end position="422"/>
    </location>
</feature>
<feature type="compositionally biased region" description="Basic and acidic residues" evidence="1">
    <location>
        <begin position="278"/>
        <end position="303"/>
    </location>
</feature>
<evidence type="ECO:0000256" key="1">
    <source>
        <dbReference type="SAM" id="MobiDB-lite"/>
    </source>
</evidence>
<sequence>MKEANEILEDSSLKLAVQLDDTKKQARDLETAFDMTTDSSLDVAKAEDTLVKSISAKVKATERATDYMDTVAYSQRNSTQIEDEYQKALQRRTELENKIASQSPIVRYSEQAANAAAQTDVPTGDTPSPAPAPETKPDVDAELKKFLKDKGLTSRKEYEDKKKADKQERENNKGFIRKSADNFIKESLSTIKETASGAFGQMASGIESALFKDIPGYGIAKSAVNTVASKGTKFAKFVGSKGVEKIKENRFERLKEKEISKFQASREVQTGEDVNAEDQTKKDNQEQRQERGENKKERGENDKRHKTLIGTLKDLGKMILIGGIMKMFGGLLGSLSSLGAGLFSRFGLLITTLGGLAIKFASAIKSSLGSLFEKAFPGFKKPKPSVDVDGKKPKPDIDGKKPTTDVDAKGKPRPNVDVDVNGKPKPTIEPGKTPDVEMKPGKALGEAAETVEGKAGQKAAAAGTKGIMERLGGKAALTGAAKVVGRVATKFIPFVGTALLLSDLYDIADYATDGKVSEMVSNAGNALKEKLSPVANIQSGMAPESAAVESSGENLKRAEAEKQERDRQRDATAMQSRMAMTNNVNNSNTSIYTSSFAFPSDHAYSNTTPHGMQNR</sequence>
<evidence type="ECO:0000313" key="3">
    <source>
        <dbReference type="Proteomes" id="UP000002555"/>
    </source>
</evidence>
<dbReference type="Proteomes" id="UP000002555">
    <property type="component" value="Segment"/>
</dbReference>
<name>Q76YP3_9CAUD</name>
<feature type="region of interest" description="Disordered" evidence="1">
    <location>
        <begin position="541"/>
        <end position="573"/>
    </location>
</feature>
<reference evidence="2 3" key="1">
    <citation type="journal article" date="2001" name="J. Bacteriol.">
        <title>Phylogeny of the major head and tail genes of the wide-ranging T4-type bacteriophages.</title>
        <authorList>
            <person name="Tetart F."/>
            <person name="Desplats C."/>
            <person name="Kutateladze M."/>
            <person name="Monod C."/>
            <person name="Ackermann H.W."/>
            <person name="Krisch H.M."/>
        </authorList>
    </citation>
    <scope>NUCLEOTIDE SEQUENCE</scope>
</reference>
<feature type="region of interest" description="Disordered" evidence="1">
    <location>
        <begin position="111"/>
        <end position="140"/>
    </location>
</feature>
<feature type="region of interest" description="Disordered" evidence="1">
    <location>
        <begin position="262"/>
        <end position="305"/>
    </location>
</feature>
<accession>Q76YP3</accession>
<proteinExistence type="predicted"/>
<organism evidence="2 3">
    <name type="scientific">Aeromonas phage Aeh1</name>
    <dbReference type="NCBI Taxonomy" id="2880362"/>
    <lineage>
        <taxon>Viruses</taxon>
        <taxon>Duplodnaviria</taxon>
        <taxon>Heunggongvirae</taxon>
        <taxon>Uroviricota</taxon>
        <taxon>Caudoviricetes</taxon>
        <taxon>Pantevenvirales</taxon>
        <taxon>Straboviridae</taxon>
        <taxon>Cinqassovirus</taxon>
        <taxon>Cinqassovirus aeh1</taxon>
    </lineage>
</organism>